<dbReference type="GO" id="GO:0015937">
    <property type="term" value="P:coenzyme A biosynthetic process"/>
    <property type="evidence" value="ECO:0007669"/>
    <property type="project" value="UniProtKB-UniRule"/>
</dbReference>
<keyword evidence="11 14" id="KW-0067">ATP-binding</keyword>
<evidence type="ECO:0000313" key="19">
    <source>
        <dbReference type="Proteomes" id="UP000051491"/>
    </source>
</evidence>
<dbReference type="InterPro" id="IPR027417">
    <property type="entry name" value="P-loop_NTPase"/>
</dbReference>
<keyword evidence="10 14" id="KW-0418">Kinase</keyword>
<dbReference type="Pfam" id="PF00485">
    <property type="entry name" value="PRK"/>
    <property type="match status" value="1"/>
</dbReference>
<name>A0A0R2K7N6_9LACO</name>
<protein>
    <recommendedName>
        <fullName evidence="6 14">Pantothenate kinase</fullName>
        <ecNumber evidence="5 14">2.7.1.33</ecNumber>
    </recommendedName>
    <alternativeName>
        <fullName evidence="13 14">Pantothenic acid kinase</fullName>
    </alternativeName>
</protein>
<dbReference type="CDD" id="cd02025">
    <property type="entry name" value="PanK"/>
    <property type="match status" value="1"/>
</dbReference>
<evidence type="ECO:0000256" key="12">
    <source>
        <dbReference type="ARBA" id="ARBA00022993"/>
    </source>
</evidence>
<evidence type="ECO:0000313" key="18">
    <source>
        <dbReference type="EMBL" id="SFV41228.1"/>
    </source>
</evidence>
<feature type="binding site" evidence="14">
    <location>
        <begin position="90"/>
        <end position="97"/>
    </location>
    <ligand>
        <name>ATP</name>
        <dbReference type="ChEBI" id="CHEBI:30616"/>
    </ligand>
</feature>
<dbReference type="GeneID" id="95349916"/>
<evidence type="ECO:0000256" key="4">
    <source>
        <dbReference type="ARBA" id="ARBA00006087"/>
    </source>
</evidence>
<keyword evidence="7 14" id="KW-0963">Cytoplasm</keyword>
<dbReference type="InterPro" id="IPR006083">
    <property type="entry name" value="PRK/URK"/>
</dbReference>
<dbReference type="GO" id="GO:0005737">
    <property type="term" value="C:cytoplasm"/>
    <property type="evidence" value="ECO:0007669"/>
    <property type="project" value="UniProtKB-SubCell"/>
</dbReference>
<keyword evidence="9 14" id="KW-0547">Nucleotide-binding</keyword>
<evidence type="ECO:0000256" key="8">
    <source>
        <dbReference type="ARBA" id="ARBA00022679"/>
    </source>
</evidence>
<organism evidence="17 19">
    <name type="scientific">Ligilactobacillus acidipiscis</name>
    <dbReference type="NCBI Taxonomy" id="89059"/>
    <lineage>
        <taxon>Bacteria</taxon>
        <taxon>Bacillati</taxon>
        <taxon>Bacillota</taxon>
        <taxon>Bacilli</taxon>
        <taxon>Lactobacillales</taxon>
        <taxon>Lactobacillaceae</taxon>
        <taxon>Ligilactobacillus</taxon>
    </lineage>
</organism>
<dbReference type="OrthoDB" id="1550976at2"/>
<dbReference type="UniPathway" id="UPA00241">
    <property type="reaction ID" value="UER00352"/>
</dbReference>
<dbReference type="KEGG" id="laca:LAC1533_1805"/>
<evidence type="ECO:0000256" key="6">
    <source>
        <dbReference type="ARBA" id="ARBA00015080"/>
    </source>
</evidence>
<dbReference type="EMBL" id="JQBK01000043">
    <property type="protein sequence ID" value="KRN83349.1"/>
    <property type="molecule type" value="Genomic_DNA"/>
</dbReference>
<dbReference type="SUPFAM" id="SSF52540">
    <property type="entry name" value="P-loop containing nucleoside triphosphate hydrolases"/>
    <property type="match status" value="1"/>
</dbReference>
<dbReference type="NCBIfam" id="TIGR00554">
    <property type="entry name" value="panK_bact"/>
    <property type="match status" value="1"/>
</dbReference>
<dbReference type="RefSeq" id="WP_056988104.1">
    <property type="nucleotide sequence ID" value="NZ_JQBK01000043.1"/>
</dbReference>
<gene>
    <name evidence="14" type="primary">coaA</name>
    <name evidence="17" type="ORF">IV43_GL001481</name>
    <name evidence="18" type="ORF">LAC1533_1805</name>
</gene>
<evidence type="ECO:0000256" key="9">
    <source>
        <dbReference type="ARBA" id="ARBA00022741"/>
    </source>
</evidence>
<dbReference type="EC" id="2.7.1.33" evidence="5 14"/>
<feature type="domain" description="Phosphoribulokinase/uridine kinase" evidence="16">
    <location>
        <begin position="85"/>
        <end position="231"/>
    </location>
</feature>
<keyword evidence="12 14" id="KW-0173">Coenzyme A biosynthesis</keyword>
<evidence type="ECO:0000256" key="3">
    <source>
        <dbReference type="ARBA" id="ARBA00005225"/>
    </source>
</evidence>
<evidence type="ECO:0000313" key="17">
    <source>
        <dbReference type="EMBL" id="KRN83349.1"/>
    </source>
</evidence>
<dbReference type="EMBL" id="LT630287">
    <property type="protein sequence ID" value="SFV41228.1"/>
    <property type="molecule type" value="Genomic_DNA"/>
</dbReference>
<reference evidence="20" key="3">
    <citation type="submission" date="2016-11" db="EMBL/GenBank/DDBJ databases">
        <authorList>
            <person name="Papadimitriou K."/>
        </authorList>
    </citation>
    <scope>NUCLEOTIDE SEQUENCE [LARGE SCALE GENOMIC DNA]</scope>
    <source>
        <strain evidence="20">ACA-DC 1533</strain>
    </source>
</reference>
<dbReference type="Gene3D" id="3.40.50.300">
    <property type="entry name" value="P-loop containing nucleotide triphosphate hydrolases"/>
    <property type="match status" value="1"/>
</dbReference>
<dbReference type="STRING" id="89059.LAC1533_1805"/>
<dbReference type="PANTHER" id="PTHR10285">
    <property type="entry name" value="URIDINE KINASE"/>
    <property type="match status" value="1"/>
</dbReference>
<keyword evidence="8 14" id="KW-0808">Transferase</keyword>
<evidence type="ECO:0000256" key="15">
    <source>
        <dbReference type="RuleBase" id="RU003530"/>
    </source>
</evidence>
<reference evidence="18" key="2">
    <citation type="submission" date="2016-11" db="EMBL/GenBank/DDBJ databases">
        <authorList>
            <person name="Jaros S."/>
            <person name="Januszkiewicz K."/>
            <person name="Wedrychowicz H."/>
        </authorList>
    </citation>
    <scope>NUCLEOTIDE SEQUENCE [LARGE SCALE GENOMIC DNA]</scope>
    <source>
        <strain evidence="18">ACA-DC 1533</strain>
    </source>
</reference>
<dbReference type="Proteomes" id="UP000190935">
    <property type="component" value="Chromosome I"/>
</dbReference>
<comment type="subcellular location">
    <subcellularLocation>
        <location evidence="2 14 15">Cytoplasm</location>
    </subcellularLocation>
</comment>
<dbReference type="GO" id="GO:0005524">
    <property type="term" value="F:ATP binding"/>
    <property type="evidence" value="ECO:0007669"/>
    <property type="project" value="UniProtKB-UniRule"/>
</dbReference>
<evidence type="ECO:0000256" key="2">
    <source>
        <dbReference type="ARBA" id="ARBA00004496"/>
    </source>
</evidence>
<dbReference type="Proteomes" id="UP000051491">
    <property type="component" value="Unassembled WGS sequence"/>
</dbReference>
<evidence type="ECO:0000256" key="14">
    <source>
        <dbReference type="HAMAP-Rule" id="MF_00215"/>
    </source>
</evidence>
<evidence type="ECO:0000256" key="1">
    <source>
        <dbReference type="ARBA" id="ARBA00001206"/>
    </source>
</evidence>
<dbReference type="HAMAP" id="MF_00215">
    <property type="entry name" value="Pantothen_kinase_1"/>
    <property type="match status" value="1"/>
</dbReference>
<dbReference type="InterPro" id="IPR004566">
    <property type="entry name" value="PanK"/>
</dbReference>
<dbReference type="PATRIC" id="fig|89059.3.peg.1582"/>
<dbReference type="AlphaFoldDB" id="A0A0R2K7N6"/>
<evidence type="ECO:0000259" key="16">
    <source>
        <dbReference type="Pfam" id="PF00485"/>
    </source>
</evidence>
<dbReference type="GO" id="GO:0004594">
    <property type="term" value="F:pantothenate kinase activity"/>
    <property type="evidence" value="ECO:0007669"/>
    <property type="project" value="UniProtKB-UniRule"/>
</dbReference>
<comment type="similarity">
    <text evidence="4 14 15">Belongs to the prokaryotic pantothenate kinase family.</text>
</comment>
<reference evidence="17 19" key="1">
    <citation type="journal article" date="2015" name="Genome Announc.">
        <title>Expanding the biotechnology potential of lactobacilli through comparative genomics of 213 strains and associated genera.</title>
        <authorList>
            <person name="Sun Z."/>
            <person name="Harris H.M."/>
            <person name="McCann A."/>
            <person name="Guo C."/>
            <person name="Argimon S."/>
            <person name="Zhang W."/>
            <person name="Yang X."/>
            <person name="Jeffery I.B."/>
            <person name="Cooney J.C."/>
            <person name="Kagawa T.F."/>
            <person name="Liu W."/>
            <person name="Song Y."/>
            <person name="Salvetti E."/>
            <person name="Wrobel A."/>
            <person name="Rasinkangas P."/>
            <person name="Parkhill J."/>
            <person name="Rea M.C."/>
            <person name="O'Sullivan O."/>
            <person name="Ritari J."/>
            <person name="Douillard F.P."/>
            <person name="Paul Ross R."/>
            <person name="Yang R."/>
            <person name="Briner A.E."/>
            <person name="Felis G.E."/>
            <person name="de Vos W.M."/>
            <person name="Barrangou R."/>
            <person name="Klaenhammer T.R."/>
            <person name="Caufield P.W."/>
            <person name="Cui Y."/>
            <person name="Zhang H."/>
            <person name="O'Toole P.W."/>
        </authorList>
    </citation>
    <scope>NUCLEOTIDE SEQUENCE [LARGE SCALE GENOMIC DNA]</scope>
    <source>
        <strain evidence="17 19">DSM 15353</strain>
    </source>
</reference>
<comment type="catalytic activity">
    <reaction evidence="1 14 15">
        <text>(R)-pantothenate + ATP = (R)-4'-phosphopantothenate + ADP + H(+)</text>
        <dbReference type="Rhea" id="RHEA:16373"/>
        <dbReference type="ChEBI" id="CHEBI:10986"/>
        <dbReference type="ChEBI" id="CHEBI:15378"/>
        <dbReference type="ChEBI" id="CHEBI:29032"/>
        <dbReference type="ChEBI" id="CHEBI:30616"/>
        <dbReference type="ChEBI" id="CHEBI:456216"/>
        <dbReference type="EC" id="2.7.1.33"/>
    </reaction>
</comment>
<evidence type="ECO:0000256" key="5">
    <source>
        <dbReference type="ARBA" id="ARBA00012102"/>
    </source>
</evidence>
<sequence>MENRLNYYQIPREEWRSFYRDHYVPLSSRELMRIKSLNDEISLKDVEEIYMPLVHLLGMRMEARNYGQNQLADFLGIKHKPTPFILGIAGSVAVGKSTVARLLRDLLTEIFPNKKIQQITTDGFLYPSEELKKRHIMKRKGFPESYDMKALINFINDVKNGLPAKAPVYSHQVYDRVKGEYDLIDQPDVLILEGINVLQLPSNQQIFVSDFFDFSIYVDADEKLIKKWYMERFELILDRAQDEPNDYYHAYAIGDRDVARKMAENVWHDVNHKNLHSYILPTRNRADLVLNKGENHLVDELYLRKFV</sequence>
<evidence type="ECO:0000256" key="7">
    <source>
        <dbReference type="ARBA" id="ARBA00022490"/>
    </source>
</evidence>
<evidence type="ECO:0000256" key="13">
    <source>
        <dbReference type="ARBA" id="ARBA00032866"/>
    </source>
</evidence>
<evidence type="ECO:0000256" key="11">
    <source>
        <dbReference type="ARBA" id="ARBA00022840"/>
    </source>
</evidence>
<comment type="pathway">
    <text evidence="3 14 15">Cofactor biosynthesis; coenzyme A biosynthesis; CoA from (R)-pantothenate: step 1/5.</text>
</comment>
<evidence type="ECO:0000313" key="20">
    <source>
        <dbReference type="Proteomes" id="UP000190935"/>
    </source>
</evidence>
<evidence type="ECO:0000256" key="10">
    <source>
        <dbReference type="ARBA" id="ARBA00022777"/>
    </source>
</evidence>
<proteinExistence type="inferred from homology"/>
<accession>A0A0R2K7N6</accession>
<dbReference type="PIRSF" id="PIRSF000545">
    <property type="entry name" value="Pantothenate_kin"/>
    <property type="match status" value="1"/>
</dbReference>